<dbReference type="Pfam" id="PF00753">
    <property type="entry name" value="Lactamase_B"/>
    <property type="match status" value="1"/>
</dbReference>
<proteinExistence type="predicted"/>
<dbReference type="SUPFAM" id="SSF56281">
    <property type="entry name" value="Metallo-hydrolase/oxidoreductase"/>
    <property type="match status" value="1"/>
</dbReference>
<dbReference type="SMART" id="SM00849">
    <property type="entry name" value="Lactamase_B"/>
    <property type="match status" value="1"/>
</dbReference>
<feature type="domain" description="Metallo-beta-lactamase" evidence="1">
    <location>
        <begin position="25"/>
        <end position="212"/>
    </location>
</feature>
<dbReference type="RefSeq" id="WP_117520903.1">
    <property type="nucleotide sequence ID" value="NZ_AP031484.1"/>
</dbReference>
<dbReference type="InterPro" id="IPR036866">
    <property type="entry name" value="RibonucZ/Hydroxyglut_hydro"/>
</dbReference>
<evidence type="ECO:0000313" key="3">
    <source>
        <dbReference type="Proteomes" id="UP000261011"/>
    </source>
</evidence>
<accession>A0A3E2TJU4</accession>
<protein>
    <submittedName>
        <fullName evidence="2">MBL fold metallo-hydrolase</fullName>
    </submittedName>
</protein>
<name>A0A3E2TJU4_9FIRM</name>
<organism evidence="2 3">
    <name type="scientific">Anaerococcus nagyae</name>
    <dbReference type="NCBI Taxonomy" id="1755241"/>
    <lineage>
        <taxon>Bacteria</taxon>
        <taxon>Bacillati</taxon>
        <taxon>Bacillota</taxon>
        <taxon>Tissierellia</taxon>
        <taxon>Tissierellales</taxon>
        <taxon>Peptoniphilaceae</taxon>
        <taxon>Anaerococcus</taxon>
    </lineage>
</organism>
<comment type="caution">
    <text evidence="2">The sequence shown here is derived from an EMBL/GenBank/DDBJ whole genome shotgun (WGS) entry which is preliminary data.</text>
</comment>
<dbReference type="EMBL" id="QVEU01000002">
    <property type="protein sequence ID" value="RGB77227.1"/>
    <property type="molecule type" value="Genomic_DNA"/>
</dbReference>
<dbReference type="GO" id="GO:0016787">
    <property type="term" value="F:hydrolase activity"/>
    <property type="evidence" value="ECO:0007669"/>
    <property type="project" value="UniProtKB-KW"/>
</dbReference>
<dbReference type="PANTHER" id="PTHR42951">
    <property type="entry name" value="METALLO-BETA-LACTAMASE DOMAIN-CONTAINING"/>
    <property type="match status" value="1"/>
</dbReference>
<evidence type="ECO:0000313" key="2">
    <source>
        <dbReference type="EMBL" id="RGB77227.1"/>
    </source>
</evidence>
<dbReference type="PANTHER" id="PTHR42951:SF4">
    <property type="entry name" value="ACYL-COENZYME A THIOESTERASE MBLAC2"/>
    <property type="match status" value="1"/>
</dbReference>
<dbReference type="AlphaFoldDB" id="A0A3E2TJU4"/>
<evidence type="ECO:0000259" key="1">
    <source>
        <dbReference type="SMART" id="SM00849"/>
    </source>
</evidence>
<dbReference type="Gene3D" id="3.60.15.10">
    <property type="entry name" value="Ribonuclease Z/Hydroxyacylglutathione hydrolase-like"/>
    <property type="match status" value="1"/>
</dbReference>
<dbReference type="InterPro" id="IPR001279">
    <property type="entry name" value="Metallo-B-lactamas"/>
</dbReference>
<keyword evidence="3" id="KW-1185">Reference proteome</keyword>
<keyword evidence="2" id="KW-0378">Hydrolase</keyword>
<dbReference type="Proteomes" id="UP000261011">
    <property type="component" value="Unassembled WGS sequence"/>
</dbReference>
<dbReference type="OrthoDB" id="9761531at2"/>
<gene>
    <name evidence="2" type="ORF">DXA39_03115</name>
</gene>
<reference evidence="2 3" key="1">
    <citation type="submission" date="2018-08" db="EMBL/GenBank/DDBJ databases">
        <title>A genome reference for cultivated species of the human gut microbiota.</title>
        <authorList>
            <person name="Zou Y."/>
            <person name="Xue W."/>
            <person name="Luo G."/>
        </authorList>
    </citation>
    <scope>NUCLEOTIDE SEQUENCE [LARGE SCALE GENOMIC DNA]</scope>
    <source>
        <strain evidence="2 3">OF01-3</strain>
    </source>
</reference>
<sequence>MDTRFTIEKIDSQTFALSEYKHWEETHCYLLCGENKALLIDTGLGVSNIKEVVDELTDLPLTVFTTHIHWDHIGGHRYFDCIGVHKEEKKWLSKKFPLPLEVVKKQLTEKAHNFPCDFNIDDYKIFQVKPQIVFQDGYTFDLGGRTIEVIHTPGHSPGHCCFYEHERKYLYCGDLIYKGCLYAFYPTTDPKLFYKSIRKIQKYDIKRVLPGHHDLNITVSLINEIENGFRLLESRGDLKQGKGIFDFGNYQIWI</sequence>
<dbReference type="InterPro" id="IPR050855">
    <property type="entry name" value="NDM-1-like"/>
</dbReference>